<protein>
    <recommendedName>
        <fullName evidence="4">WXG100 family type VII secretion target</fullName>
    </recommendedName>
</protein>
<name>A0A934X557_9MICO</name>
<dbReference type="AlphaFoldDB" id="A0A934X557"/>
<accession>A0A934X557</accession>
<organism evidence="2 3">
    <name type="scientific">Candidatus Phosphoribacter hodrii</name>
    <dbReference type="NCBI Taxonomy" id="2953743"/>
    <lineage>
        <taxon>Bacteria</taxon>
        <taxon>Bacillati</taxon>
        <taxon>Actinomycetota</taxon>
        <taxon>Actinomycetes</taxon>
        <taxon>Micrococcales</taxon>
        <taxon>Dermatophilaceae</taxon>
        <taxon>Candidatus Phosphoribacter</taxon>
    </lineage>
</organism>
<feature type="compositionally biased region" description="Low complexity" evidence="1">
    <location>
        <begin position="89"/>
        <end position="98"/>
    </location>
</feature>
<gene>
    <name evidence="2" type="ORF">IPF40_09715</name>
</gene>
<feature type="region of interest" description="Disordered" evidence="1">
    <location>
        <begin position="70"/>
        <end position="108"/>
    </location>
</feature>
<comment type="caution">
    <text evidence="2">The sequence shown here is derived from an EMBL/GenBank/DDBJ whole genome shotgun (WGS) entry which is preliminary data.</text>
</comment>
<proteinExistence type="predicted"/>
<dbReference type="Proteomes" id="UP000718281">
    <property type="component" value="Unassembled WGS sequence"/>
</dbReference>
<evidence type="ECO:0000256" key="1">
    <source>
        <dbReference type="SAM" id="MobiDB-lite"/>
    </source>
</evidence>
<evidence type="ECO:0000313" key="3">
    <source>
        <dbReference type="Proteomes" id="UP000718281"/>
    </source>
</evidence>
<reference evidence="2 3" key="1">
    <citation type="submission" date="2020-10" db="EMBL/GenBank/DDBJ databases">
        <title>Connecting structure to function with the recovery of over 1000 high-quality activated sludge metagenome-assembled genomes encoding full-length rRNA genes using long-read sequencing.</title>
        <authorList>
            <person name="Singleton C.M."/>
            <person name="Petriglieri F."/>
            <person name="Kristensen J.M."/>
            <person name="Kirkegaard R.H."/>
            <person name="Michaelsen T.Y."/>
            <person name="Andersen M.H."/>
            <person name="Karst S.M."/>
            <person name="Dueholm M.S."/>
            <person name="Nielsen P.H."/>
            <person name="Albertsen M."/>
        </authorList>
    </citation>
    <scope>NUCLEOTIDE SEQUENCE [LARGE SCALE GENOMIC DNA]</scope>
    <source>
        <strain evidence="2">AalE_18-Q3-R2-46_BAT3C.188</strain>
    </source>
</reference>
<evidence type="ECO:0000313" key="2">
    <source>
        <dbReference type="EMBL" id="MBK6301301.1"/>
    </source>
</evidence>
<evidence type="ECO:0008006" key="4">
    <source>
        <dbReference type="Google" id="ProtNLM"/>
    </source>
</evidence>
<dbReference type="EMBL" id="JADIXZ010000004">
    <property type="protein sequence ID" value="MBK6301301.1"/>
    <property type="molecule type" value="Genomic_DNA"/>
</dbReference>
<sequence>MDPDVVQRIGGDLQRVGAELNRMSNHIEILVRQIAQHWHGPVSADFAHQWNGLRRAQALHAAEAISGLGRSAVQQAEEQRRVSGGSSGPGASTTPGSGRQPGSRLGPDLSWAGERLGAMSTLLGLPTFVDVERWQSVVARAPSLEAFDGLLERGVGLARSLHGGGVGEFVDDIAAAGSKPFALMGNIGTVLGLAGDGFTFAGDVVEGDQEAMWFSGADTIGSALQATKSNPVAYLGGLAIKQWSDVGKLALDTDWSASVWPNPFEGNNLKDIYLDSLGEGVTKTFTGFLGNL</sequence>